<sequence length="863" mass="95740">MAYGENGMETNVPGVRNLTQVEATERARLLDVTGYDINLDLSSAVHAAGGRTFRSITEVHFRCTEPGASTFIEVAADSVRSATLNGTSIDLAGFSAEKGLTLTGLAGENVLVVDADFAYSNSGQGLHRSVDPVDGETYLYSQFETADAQRVFACFDQPDLKSVYTWHATVPEHWKVISNAPVERVEPAGDDLKTVHFATSARMSTYITALCAGPYHEVRDSHDGIDLGLFCRTSMAQYLDSDDLFLITKQGFDFFHEQFGVRYPLPKYDQLWVPDFNAGAMENFGCVTHAESHYLFRSQVTDFEYEQRANTILHEMAHMWFGDLVTMRWWNDLWLNESFAEWASHWCNTHATRFTEAWTTFLSIRKNWGYRQDQLSSTHPVYCEMPDLEAVEVNFDGITYAKGASVLKQLVAYVGLESFLAGLRAYFAKYAWGNATFDDLLSELEVASGRKLRTFASQWLETAQVNTLRPELTIGPDGTYQQVLVRQEASEGYPTLRTHRIGVGLYDLTEGRLVRRERLEVDIDGELTELPQLVGVPAADVLLLNDDDLTYTKLRLDERSMATVVQHIAGFDSSLARALCWTAAWDMTRDAELATRDYISLVLAGLPAETDINLVTATLRQASSALTFYADPAWAPTGWAELARTARTAVASAEPGSGFQLAWARAYVSAARDPEDLAVLRGWLDGTQVTEGLTIDTELRWSVLQALVANGVAGAPEIDAELARDRTSSGEREATYAHALVPTEKNKAAVWAQLTGAEALPNWRNRALLQGFSHPAQVELITPYRPRYFEVVGQVWANRDSEPAQEFAMLAYPAYLVEEDTVEATDAWLAQPGSPAPLRRLVAEGRDGVVRAVAARARDARSA</sequence>
<keyword evidence="8" id="KW-0479">Metal-binding</keyword>
<dbReference type="Pfam" id="PF01433">
    <property type="entry name" value="Peptidase_M1"/>
    <property type="match status" value="1"/>
</dbReference>
<dbReference type="GO" id="GO:0004177">
    <property type="term" value="F:aminopeptidase activity"/>
    <property type="evidence" value="ECO:0007669"/>
    <property type="project" value="UniProtKB-KW"/>
</dbReference>
<evidence type="ECO:0000256" key="8">
    <source>
        <dbReference type="ARBA" id="ARBA00022723"/>
    </source>
</evidence>
<keyword evidence="10" id="KW-0862">Zinc</keyword>
<evidence type="ECO:0000256" key="6">
    <source>
        <dbReference type="ARBA" id="ARBA00022438"/>
    </source>
</evidence>
<dbReference type="SUPFAM" id="SSF63737">
    <property type="entry name" value="Leukotriene A4 hydrolase N-terminal domain"/>
    <property type="match status" value="1"/>
</dbReference>
<dbReference type="PANTHER" id="PTHR11533:SF174">
    <property type="entry name" value="PUROMYCIN-SENSITIVE AMINOPEPTIDASE-RELATED"/>
    <property type="match status" value="1"/>
</dbReference>
<dbReference type="Gene3D" id="1.10.390.10">
    <property type="entry name" value="Neutral Protease Domain 2"/>
    <property type="match status" value="1"/>
</dbReference>
<dbReference type="PANTHER" id="PTHR11533">
    <property type="entry name" value="PROTEASE M1 ZINC METALLOPROTEASE"/>
    <property type="match status" value="1"/>
</dbReference>
<evidence type="ECO:0000256" key="4">
    <source>
        <dbReference type="ARBA" id="ARBA00012564"/>
    </source>
</evidence>
<dbReference type="InterPro" id="IPR014782">
    <property type="entry name" value="Peptidase_M1_dom"/>
</dbReference>
<dbReference type="EC" id="3.4.11.2" evidence="4"/>
<feature type="domain" description="Peptidase M1 membrane alanine aminopeptidase" evidence="14">
    <location>
        <begin position="248"/>
        <end position="459"/>
    </location>
</feature>
<keyword evidence="7" id="KW-0645">Protease</keyword>
<evidence type="ECO:0000256" key="5">
    <source>
        <dbReference type="ARBA" id="ARBA00015611"/>
    </source>
</evidence>
<dbReference type="InterPro" id="IPR042097">
    <property type="entry name" value="Aminopeptidase_N-like_N_sf"/>
</dbReference>
<evidence type="ECO:0000256" key="11">
    <source>
        <dbReference type="ARBA" id="ARBA00023049"/>
    </source>
</evidence>
<dbReference type="InterPro" id="IPR024571">
    <property type="entry name" value="ERAP1-like_C_dom"/>
</dbReference>
<organism evidence="17 18">
    <name type="scientific">Micromonospora gifhornensis</name>
    <dbReference type="NCBI Taxonomy" id="84594"/>
    <lineage>
        <taxon>Bacteria</taxon>
        <taxon>Bacillati</taxon>
        <taxon>Actinomycetota</taxon>
        <taxon>Actinomycetes</taxon>
        <taxon>Micromonosporales</taxon>
        <taxon>Micromonosporaceae</taxon>
        <taxon>Micromonospora</taxon>
    </lineage>
</organism>
<keyword evidence="11" id="KW-0482">Metalloprotease</keyword>
<gene>
    <name evidence="17" type="primary">pepN</name>
    <name evidence="17" type="ORF">Vgi01_56650</name>
</gene>
<proteinExistence type="inferred from homology"/>
<keyword evidence="18" id="KW-1185">Reference proteome</keyword>
<comment type="caution">
    <text evidence="17">The sequence shown here is derived from an EMBL/GenBank/DDBJ whole genome shotgun (WGS) entry which is preliminary data.</text>
</comment>
<evidence type="ECO:0000256" key="7">
    <source>
        <dbReference type="ARBA" id="ARBA00022670"/>
    </source>
</evidence>
<dbReference type="Pfam" id="PF17900">
    <property type="entry name" value="Peptidase_M1_N"/>
    <property type="match status" value="1"/>
</dbReference>
<keyword evidence="9" id="KW-0378">Hydrolase</keyword>
<comment type="similarity">
    <text evidence="3">Belongs to the peptidase M1 family.</text>
</comment>
<evidence type="ECO:0000256" key="1">
    <source>
        <dbReference type="ARBA" id="ARBA00000098"/>
    </source>
</evidence>
<name>A0ABQ4IME4_9ACTN</name>
<dbReference type="Proteomes" id="UP000647860">
    <property type="component" value="Unassembled WGS sequence"/>
</dbReference>
<evidence type="ECO:0000256" key="13">
    <source>
        <dbReference type="ARBA" id="ARBA00031533"/>
    </source>
</evidence>
<accession>A0ABQ4IME4</accession>
<dbReference type="Pfam" id="PF11838">
    <property type="entry name" value="ERAP1_C"/>
    <property type="match status" value="1"/>
</dbReference>
<evidence type="ECO:0000259" key="16">
    <source>
        <dbReference type="Pfam" id="PF17900"/>
    </source>
</evidence>
<dbReference type="Gene3D" id="2.60.40.1730">
    <property type="entry name" value="tricorn interacting facor f3 domain"/>
    <property type="match status" value="1"/>
</dbReference>
<dbReference type="InterPro" id="IPR012778">
    <property type="entry name" value="Pept_M1_aminopeptidase"/>
</dbReference>
<evidence type="ECO:0000259" key="15">
    <source>
        <dbReference type="Pfam" id="PF11838"/>
    </source>
</evidence>
<evidence type="ECO:0000256" key="9">
    <source>
        <dbReference type="ARBA" id="ARBA00022801"/>
    </source>
</evidence>
<evidence type="ECO:0000313" key="18">
    <source>
        <dbReference type="Proteomes" id="UP000647860"/>
    </source>
</evidence>
<dbReference type="CDD" id="cd09602">
    <property type="entry name" value="M1_APN"/>
    <property type="match status" value="1"/>
</dbReference>
<dbReference type="NCBIfam" id="TIGR02412">
    <property type="entry name" value="pepN_strep_liv"/>
    <property type="match status" value="1"/>
</dbReference>
<dbReference type="InterPro" id="IPR027268">
    <property type="entry name" value="Peptidase_M4/M1_CTD_sf"/>
</dbReference>
<dbReference type="PRINTS" id="PR00756">
    <property type="entry name" value="ALADIPTASE"/>
</dbReference>
<evidence type="ECO:0000256" key="3">
    <source>
        <dbReference type="ARBA" id="ARBA00010136"/>
    </source>
</evidence>
<dbReference type="InterPro" id="IPR050344">
    <property type="entry name" value="Peptidase_M1_aminopeptidases"/>
</dbReference>
<evidence type="ECO:0000256" key="12">
    <source>
        <dbReference type="ARBA" id="ARBA00029811"/>
    </source>
</evidence>
<evidence type="ECO:0000256" key="2">
    <source>
        <dbReference type="ARBA" id="ARBA00001947"/>
    </source>
</evidence>
<protein>
    <recommendedName>
        <fullName evidence="5">Aminopeptidase N</fullName>
        <ecNumber evidence="4">3.4.11.2</ecNumber>
    </recommendedName>
    <alternativeName>
        <fullName evidence="12">Alanine aminopeptidase</fullName>
    </alternativeName>
    <alternativeName>
        <fullName evidence="13">Lysyl aminopeptidase</fullName>
    </alternativeName>
</protein>
<dbReference type="InterPro" id="IPR045357">
    <property type="entry name" value="Aminopeptidase_N-like_N"/>
</dbReference>
<reference evidence="17 18" key="1">
    <citation type="submission" date="2021-01" db="EMBL/GenBank/DDBJ databases">
        <title>Whole genome shotgun sequence of Verrucosispora gifhornensis NBRC 16317.</title>
        <authorList>
            <person name="Komaki H."/>
            <person name="Tamura T."/>
        </authorList>
    </citation>
    <scope>NUCLEOTIDE SEQUENCE [LARGE SCALE GENOMIC DNA]</scope>
    <source>
        <strain evidence="17 18">NBRC 16317</strain>
    </source>
</reference>
<evidence type="ECO:0000313" key="17">
    <source>
        <dbReference type="EMBL" id="GIJ18981.1"/>
    </source>
</evidence>
<keyword evidence="6 17" id="KW-0031">Aminopeptidase</keyword>
<dbReference type="SUPFAM" id="SSF55486">
    <property type="entry name" value="Metalloproteases ('zincins'), catalytic domain"/>
    <property type="match status" value="1"/>
</dbReference>
<dbReference type="EMBL" id="BOPA01000059">
    <property type="protein sequence ID" value="GIJ18981.1"/>
    <property type="molecule type" value="Genomic_DNA"/>
</dbReference>
<evidence type="ECO:0000256" key="10">
    <source>
        <dbReference type="ARBA" id="ARBA00022833"/>
    </source>
</evidence>
<feature type="domain" description="ERAP1-like C-terminal" evidence="15">
    <location>
        <begin position="542"/>
        <end position="850"/>
    </location>
</feature>
<evidence type="ECO:0000259" key="14">
    <source>
        <dbReference type="Pfam" id="PF01433"/>
    </source>
</evidence>
<feature type="domain" description="Aminopeptidase N-like N-terminal" evidence="16">
    <location>
        <begin position="120"/>
        <end position="207"/>
    </location>
</feature>
<dbReference type="InterPro" id="IPR001930">
    <property type="entry name" value="Peptidase_M1"/>
</dbReference>
<comment type="cofactor">
    <cofactor evidence="2">
        <name>Zn(2+)</name>
        <dbReference type="ChEBI" id="CHEBI:29105"/>
    </cofactor>
</comment>
<comment type="catalytic activity">
    <reaction evidence="1">
        <text>Release of an N-terminal amino acid, Xaa-|-Yaa- from a peptide, amide or arylamide. Xaa is preferably Ala, but may be most amino acids including Pro (slow action). When a terminal hydrophobic residue is followed by a prolyl residue, the two may be released as an intact Xaa-Pro dipeptide.</text>
        <dbReference type="EC" id="3.4.11.2"/>
    </reaction>
</comment>